<reference evidence="1 2" key="1">
    <citation type="submission" date="2018-02" db="EMBL/GenBank/DDBJ databases">
        <title>Draft genome sequences of four Legionella pneumophila clinical strains isolated in Ontario.</title>
        <authorList>
            <person name="Fortuna A."/>
            <person name="Ramnarine R."/>
            <person name="Li A."/>
            <person name="Frantz C."/>
            <person name="Mallo G."/>
        </authorList>
    </citation>
    <scope>NUCLEOTIDE SEQUENCE [LARGE SCALE GENOMIC DNA]</scope>
    <source>
        <strain evidence="1 2">LG61</strain>
    </source>
</reference>
<dbReference type="RefSeq" id="WP_027227406.1">
    <property type="nucleotide sequence ID" value="NZ_CP017601.1"/>
</dbReference>
<sequence>MFRIRKKYNQNLITISEEEAAILKETSEKLRLALSFERNFEYLIQNYLDYENTIAQKSIGQLVNGPQSIDEFDSHITDVTIKLLNLLSTTKAYIDKSPSILKKLMGEADLFKIECSLQYDTNFSYRFIDSLRNYAQHNNDPLSSLILGGEWVENENLKYYTNPLIDTKALRANKKFRKSVLPEYDVKFHLSYCIRRYIESLSLIHKKMSSSFKADLDTLCDKSKKILSEKDFKLEEEFIFLYENGEYQSICLKMDKYLKFNKKHSRLSNISNQCVSTCVKNQEKKVIKDLDKIPFNSTEAEKKYFISMRSNHGETIASDLELNTLPEDCKNYFKSLINNY</sequence>
<name>A0A2S6EX99_LEGPN</name>
<organism evidence="1 2">
    <name type="scientific">Legionella pneumophila</name>
    <dbReference type="NCBI Taxonomy" id="446"/>
    <lineage>
        <taxon>Bacteria</taxon>
        <taxon>Pseudomonadati</taxon>
        <taxon>Pseudomonadota</taxon>
        <taxon>Gammaproteobacteria</taxon>
        <taxon>Legionellales</taxon>
        <taxon>Legionellaceae</taxon>
        <taxon>Legionella</taxon>
    </lineage>
</organism>
<evidence type="ECO:0000313" key="1">
    <source>
        <dbReference type="EMBL" id="PPK29810.1"/>
    </source>
</evidence>
<proteinExistence type="predicted"/>
<evidence type="ECO:0000313" key="2">
    <source>
        <dbReference type="Proteomes" id="UP000239239"/>
    </source>
</evidence>
<dbReference type="Proteomes" id="UP000239239">
    <property type="component" value="Unassembled WGS sequence"/>
</dbReference>
<dbReference type="OrthoDB" id="5654339at2"/>
<dbReference type="EMBL" id="PQWY01000016">
    <property type="protein sequence ID" value="PPK29810.1"/>
    <property type="molecule type" value="Genomic_DNA"/>
</dbReference>
<comment type="caution">
    <text evidence="1">The sequence shown here is derived from an EMBL/GenBank/DDBJ whole genome shotgun (WGS) entry which is preliminary data.</text>
</comment>
<gene>
    <name evidence="1" type="ORF">C3928_12135</name>
</gene>
<accession>A0A2S6EX99</accession>
<dbReference type="AlphaFoldDB" id="A0A2S6EX99"/>
<protein>
    <submittedName>
        <fullName evidence="1">Uncharacterized protein</fullName>
    </submittedName>
</protein>